<evidence type="ECO:0000256" key="1">
    <source>
        <dbReference type="SAM" id="MobiDB-lite"/>
    </source>
</evidence>
<protein>
    <recommendedName>
        <fullName evidence="4">Protein kinase domain-containing protein</fullName>
    </recommendedName>
</protein>
<dbReference type="PANTHER" id="PTHR27003">
    <property type="entry name" value="OS07G0166700 PROTEIN"/>
    <property type="match status" value="1"/>
</dbReference>
<dbReference type="InterPro" id="IPR045272">
    <property type="entry name" value="ANXUR1/2-like"/>
</dbReference>
<evidence type="ECO:0008006" key="4">
    <source>
        <dbReference type="Google" id="ProtNLM"/>
    </source>
</evidence>
<proteinExistence type="predicted"/>
<dbReference type="GO" id="GO:0005886">
    <property type="term" value="C:plasma membrane"/>
    <property type="evidence" value="ECO:0007669"/>
    <property type="project" value="TreeGrafter"/>
</dbReference>
<evidence type="ECO:0000313" key="2">
    <source>
        <dbReference type="EMBL" id="KAK1410887.1"/>
    </source>
</evidence>
<organism evidence="2 3">
    <name type="scientific">Tagetes erecta</name>
    <name type="common">African marigold</name>
    <dbReference type="NCBI Taxonomy" id="13708"/>
    <lineage>
        <taxon>Eukaryota</taxon>
        <taxon>Viridiplantae</taxon>
        <taxon>Streptophyta</taxon>
        <taxon>Embryophyta</taxon>
        <taxon>Tracheophyta</taxon>
        <taxon>Spermatophyta</taxon>
        <taxon>Magnoliopsida</taxon>
        <taxon>eudicotyledons</taxon>
        <taxon>Gunneridae</taxon>
        <taxon>Pentapetalae</taxon>
        <taxon>asterids</taxon>
        <taxon>campanulids</taxon>
        <taxon>Asterales</taxon>
        <taxon>Asteraceae</taxon>
        <taxon>Asteroideae</taxon>
        <taxon>Heliantheae alliance</taxon>
        <taxon>Tageteae</taxon>
        <taxon>Tagetes</taxon>
    </lineage>
</organism>
<gene>
    <name evidence="2" type="ORF">QVD17_37429</name>
</gene>
<dbReference type="SUPFAM" id="SSF56112">
    <property type="entry name" value="Protein kinase-like (PK-like)"/>
    <property type="match status" value="1"/>
</dbReference>
<dbReference type="InterPro" id="IPR011009">
    <property type="entry name" value="Kinase-like_dom_sf"/>
</dbReference>
<reference evidence="2" key="1">
    <citation type="journal article" date="2023" name="bioRxiv">
        <title>Improved chromosome-level genome assembly for marigold (Tagetes erecta).</title>
        <authorList>
            <person name="Jiang F."/>
            <person name="Yuan L."/>
            <person name="Wang S."/>
            <person name="Wang H."/>
            <person name="Xu D."/>
            <person name="Wang A."/>
            <person name="Fan W."/>
        </authorList>
    </citation>
    <scope>NUCLEOTIDE SEQUENCE</scope>
    <source>
        <strain evidence="2">WSJ</strain>
        <tissue evidence="2">Leaf</tissue>
    </source>
</reference>
<dbReference type="GO" id="GO:0004714">
    <property type="term" value="F:transmembrane receptor protein tyrosine kinase activity"/>
    <property type="evidence" value="ECO:0007669"/>
    <property type="project" value="InterPro"/>
</dbReference>
<dbReference type="AlphaFoldDB" id="A0AAD8JUK7"/>
<dbReference type="EMBL" id="JAUHHV010000010">
    <property type="protein sequence ID" value="KAK1410887.1"/>
    <property type="molecule type" value="Genomic_DNA"/>
</dbReference>
<sequence length="133" mass="15415">MSMKVYEDPAYETCKLERNFDMYSFGVVLFEFFCGRVAYDQVYTNENDRGLAPIARQCLDDGTIKSIMDPRLKEETKPEDMSTSNRETDQDSLDAFLRIAYACLGEADKRPTMEVVIKELERALNFQEPKQVE</sequence>
<feature type="compositionally biased region" description="Basic and acidic residues" evidence="1">
    <location>
        <begin position="69"/>
        <end position="80"/>
    </location>
</feature>
<comment type="caution">
    <text evidence="2">The sequence shown here is derived from an EMBL/GenBank/DDBJ whole genome shotgun (WGS) entry which is preliminary data.</text>
</comment>
<dbReference type="PANTHER" id="PTHR27003:SF471">
    <property type="entry name" value="VASCULAR ENDOTHELIAL GROWTH FACTOR RECEPTOR 2 (VEGFR2)-RELATED"/>
    <property type="match status" value="1"/>
</dbReference>
<evidence type="ECO:0000313" key="3">
    <source>
        <dbReference type="Proteomes" id="UP001229421"/>
    </source>
</evidence>
<feature type="region of interest" description="Disordered" evidence="1">
    <location>
        <begin position="69"/>
        <end position="89"/>
    </location>
</feature>
<dbReference type="GO" id="GO:0009506">
    <property type="term" value="C:plasmodesma"/>
    <property type="evidence" value="ECO:0007669"/>
    <property type="project" value="TreeGrafter"/>
</dbReference>
<name>A0AAD8JUK7_TARER</name>
<accession>A0AAD8JUK7</accession>
<dbReference type="Proteomes" id="UP001229421">
    <property type="component" value="Unassembled WGS sequence"/>
</dbReference>
<dbReference type="Gene3D" id="1.10.510.10">
    <property type="entry name" value="Transferase(Phosphotransferase) domain 1"/>
    <property type="match status" value="1"/>
</dbReference>
<keyword evidence="3" id="KW-1185">Reference proteome</keyword>